<feature type="region of interest" description="Disordered" evidence="1">
    <location>
        <begin position="121"/>
        <end position="151"/>
    </location>
</feature>
<gene>
    <name evidence="2" type="ORF">ACKQTC_00085</name>
</gene>
<evidence type="ECO:0000313" key="3">
    <source>
        <dbReference type="Proteomes" id="UP001631949"/>
    </source>
</evidence>
<evidence type="ECO:0000313" key="2">
    <source>
        <dbReference type="EMBL" id="MFM9412784.1"/>
    </source>
</evidence>
<dbReference type="Proteomes" id="UP001631949">
    <property type="component" value="Unassembled WGS sequence"/>
</dbReference>
<proteinExistence type="predicted"/>
<sequence length="151" mass="16673">MPKSNKKWLIAIIAILVISGIAAYGVSHWQTGGHIAKVYLNDKVIRTIDLDKVKKTYTFRVDGPDGHYNIIEVSPGAIRIKEANCPDQICVNQGAISNGVEPIVCLPHRLMIKIDDQVVADHKHDHAGHDHRHDDDSQSAEKAPTIDSVTK</sequence>
<dbReference type="RefSeq" id="WP_408976415.1">
    <property type="nucleotide sequence ID" value="NZ_JBJUVG010000001.1"/>
</dbReference>
<organism evidence="2 3">
    <name type="scientific">Peptococcus simiae</name>
    <dbReference type="NCBI Taxonomy" id="1643805"/>
    <lineage>
        <taxon>Bacteria</taxon>
        <taxon>Bacillati</taxon>
        <taxon>Bacillota</taxon>
        <taxon>Clostridia</taxon>
        <taxon>Eubacteriales</taxon>
        <taxon>Peptococcaceae</taxon>
        <taxon>Peptococcus</taxon>
    </lineage>
</organism>
<evidence type="ECO:0000256" key="1">
    <source>
        <dbReference type="SAM" id="MobiDB-lite"/>
    </source>
</evidence>
<name>A0ABW9GYE4_9FIRM</name>
<dbReference type="EMBL" id="JBJUVG010000001">
    <property type="protein sequence ID" value="MFM9412784.1"/>
    <property type="molecule type" value="Genomic_DNA"/>
</dbReference>
<dbReference type="Gene3D" id="2.60.320.10">
    <property type="entry name" value="N-utilization substance G protein NusG, insert domain"/>
    <property type="match status" value="1"/>
</dbReference>
<dbReference type="InterPro" id="IPR038690">
    <property type="entry name" value="NusG_2_sf"/>
</dbReference>
<protein>
    <submittedName>
        <fullName evidence="2">NusG domain II-containing protein</fullName>
    </submittedName>
</protein>
<keyword evidence="3" id="KW-1185">Reference proteome</keyword>
<comment type="caution">
    <text evidence="2">The sequence shown here is derived from an EMBL/GenBank/DDBJ whole genome shotgun (WGS) entry which is preliminary data.</text>
</comment>
<dbReference type="CDD" id="cd09911">
    <property type="entry name" value="Lin0431_like"/>
    <property type="match status" value="1"/>
</dbReference>
<accession>A0ABW9GYE4</accession>
<reference evidence="2 3" key="1">
    <citation type="journal article" date="2016" name="Int. J. Syst. Evol. Microbiol.">
        <title>Peptococcus simiae sp. nov., isolated from rhesus macaque faeces and emended description of the genus Peptococcus.</title>
        <authorList>
            <person name="Shkoporov A.N."/>
            <person name="Efimov B.A."/>
            <person name="Kondova I."/>
            <person name="Ouwerling B."/>
            <person name="Chaplin A.V."/>
            <person name="Shcherbakova V.A."/>
            <person name="Langermans J.A.M."/>
        </authorList>
    </citation>
    <scope>NUCLEOTIDE SEQUENCE [LARGE SCALE GENOMIC DNA]</scope>
    <source>
        <strain evidence="2 3">M108</strain>
    </source>
</reference>
<dbReference type="Pfam" id="PF07009">
    <property type="entry name" value="NusG_II"/>
    <property type="match status" value="1"/>
</dbReference>
<feature type="compositionally biased region" description="Basic and acidic residues" evidence="1">
    <location>
        <begin position="121"/>
        <end position="136"/>
    </location>
</feature>